<accession>A0ABT1WGI2</accession>
<keyword evidence="1" id="KW-1133">Transmembrane helix</keyword>
<keyword evidence="3" id="KW-1185">Reference proteome</keyword>
<feature type="transmembrane region" description="Helical" evidence="1">
    <location>
        <begin position="187"/>
        <end position="204"/>
    </location>
</feature>
<protein>
    <submittedName>
        <fullName evidence="2">DUF2238 domain-containing protein</fullName>
    </submittedName>
</protein>
<feature type="transmembrane region" description="Helical" evidence="1">
    <location>
        <begin position="68"/>
        <end position="91"/>
    </location>
</feature>
<dbReference type="Proteomes" id="UP001204142">
    <property type="component" value="Unassembled WGS sequence"/>
</dbReference>
<evidence type="ECO:0000256" key="1">
    <source>
        <dbReference type="SAM" id="Phobius"/>
    </source>
</evidence>
<feature type="transmembrane region" description="Helical" evidence="1">
    <location>
        <begin position="111"/>
        <end position="129"/>
    </location>
</feature>
<dbReference type="EMBL" id="JANIGO010000002">
    <property type="protein sequence ID" value="MCQ8896608.1"/>
    <property type="molecule type" value="Genomic_DNA"/>
</dbReference>
<dbReference type="RefSeq" id="WP_256764388.1">
    <property type="nucleotide sequence ID" value="NZ_JANIGO010000002.1"/>
</dbReference>
<feature type="transmembrane region" description="Helical" evidence="1">
    <location>
        <begin position="16"/>
        <end position="33"/>
    </location>
</feature>
<reference evidence="2 3" key="1">
    <citation type="submission" date="2022-07" db="EMBL/GenBank/DDBJ databases">
        <authorList>
            <person name="Xamxidin M."/>
            <person name="Wu M."/>
        </authorList>
    </citation>
    <scope>NUCLEOTIDE SEQUENCE [LARGE SCALE GENOMIC DNA]</scope>
    <source>
        <strain evidence="2 3">NBRC 111650</strain>
    </source>
</reference>
<keyword evidence="1" id="KW-0812">Transmembrane</keyword>
<evidence type="ECO:0000313" key="2">
    <source>
        <dbReference type="EMBL" id="MCQ8896608.1"/>
    </source>
</evidence>
<dbReference type="Pfam" id="PF09997">
    <property type="entry name" value="DUF2238"/>
    <property type="match status" value="1"/>
</dbReference>
<keyword evidence="1" id="KW-0472">Membrane</keyword>
<dbReference type="PIRSF" id="PIRSF020606">
    <property type="entry name" value="UCP020606"/>
    <property type="match status" value="1"/>
</dbReference>
<dbReference type="InterPro" id="IPR058534">
    <property type="entry name" value="YjdF"/>
</dbReference>
<evidence type="ECO:0000313" key="3">
    <source>
        <dbReference type="Proteomes" id="UP001204142"/>
    </source>
</evidence>
<gene>
    <name evidence="2" type="ORF">NQT62_09205</name>
</gene>
<dbReference type="InterPro" id="IPR014509">
    <property type="entry name" value="YjdF-like"/>
</dbReference>
<proteinExistence type="predicted"/>
<sequence length="227" mass="25535">MSPTQSDQMSADPRRPWLLVGLGLIMGALLVSACKPYDRMTWFMEVLPVFIALPLMCISHRRFPLTTVLYVAIFFHCLVLIMGGAYTYARVPLGFQIADWLGMTRNPYDKIGHFMQGFVPALLVREILIRRHEVRTVAMRFLLTTCVVLAFSAFYELIEWWAALAMGGSADDFLGTQGYVWDTQSDMFWALCAALLAQILFGPLQSAQMRHLTDVVTPVAAPPDDAH</sequence>
<comment type="caution">
    <text evidence="2">The sequence shown here is derived from an EMBL/GenBank/DDBJ whole genome shotgun (WGS) entry which is preliminary data.</text>
</comment>
<feature type="transmembrane region" description="Helical" evidence="1">
    <location>
        <begin position="141"/>
        <end position="167"/>
    </location>
</feature>
<name>A0ABT1WGI2_9BURK</name>
<organism evidence="2 3">
    <name type="scientific">Limnobacter humi</name>
    <dbReference type="NCBI Taxonomy" id="1778671"/>
    <lineage>
        <taxon>Bacteria</taxon>
        <taxon>Pseudomonadati</taxon>
        <taxon>Pseudomonadota</taxon>
        <taxon>Betaproteobacteria</taxon>
        <taxon>Burkholderiales</taxon>
        <taxon>Burkholderiaceae</taxon>
        <taxon>Limnobacter</taxon>
    </lineage>
</organism>